<dbReference type="Pfam" id="PF17170">
    <property type="entry name" value="DUF5128"/>
    <property type="match status" value="1"/>
</dbReference>
<protein>
    <recommendedName>
        <fullName evidence="3">6-bladed beta-propeller protein</fullName>
    </recommendedName>
</protein>
<gene>
    <name evidence="1" type="ORF">FHR24_003136</name>
</gene>
<evidence type="ECO:0008006" key="3">
    <source>
        <dbReference type="Google" id="ProtNLM"/>
    </source>
</evidence>
<organism evidence="1 2">
    <name type="scientific">Wenyingzhuangia heitensis</name>
    <dbReference type="NCBI Taxonomy" id="1487859"/>
    <lineage>
        <taxon>Bacteria</taxon>
        <taxon>Pseudomonadati</taxon>
        <taxon>Bacteroidota</taxon>
        <taxon>Flavobacteriia</taxon>
        <taxon>Flavobacteriales</taxon>
        <taxon>Flavobacteriaceae</taxon>
        <taxon>Wenyingzhuangia</taxon>
    </lineage>
</organism>
<dbReference type="PROSITE" id="PS51257">
    <property type="entry name" value="PROKAR_LIPOPROTEIN"/>
    <property type="match status" value="1"/>
</dbReference>
<dbReference type="InterPro" id="IPR011042">
    <property type="entry name" value="6-blade_b-propeller_TolB-like"/>
</dbReference>
<sequence length="415" mass="48517">MKFQYLLILLIGLLVGCKKETSKYKGLSYKDYISSDFNSFMVDKKKGEKIIIPEISDYDKPITISNILDTCFTVSLESNSKNLIGRIDEVKVVDNYIFVLDSRKSKGVFMFDLEGKYIRRIGELGRGPGEYPFPGDMAINEKRKQIFIFNGNTRKVYKYNFNGEFLGDITLDIGGYSIDLNEKGNLILFCQGYSNNHLGEIKNKVFYEIDEKGNILSFGPSLSTDYHKVKMTIGNRISVRNQYISYSNKFSDTIYKLQNNKVNIQYVLDFGENILDREKLKSLKTNAFLKEIRDVKLMPNYRGIHYQTYNYLYFNFYYGNTIVNCYYNKNESMLYASKIIAFQNADCLYSYVPIATYNDYFISSLDAYNIVETKDYFLNEKNLEWIKRSKKTINRLNMLKIKNTDNPVLIFYKLK</sequence>
<dbReference type="RefSeq" id="WP_167191121.1">
    <property type="nucleotide sequence ID" value="NZ_JAASQL010000020.1"/>
</dbReference>
<dbReference type="EMBL" id="JAASQL010000020">
    <property type="protein sequence ID" value="NIJ46641.1"/>
    <property type="molecule type" value="Genomic_DNA"/>
</dbReference>
<reference evidence="1 2" key="1">
    <citation type="submission" date="2020-03" db="EMBL/GenBank/DDBJ databases">
        <title>Genomic Encyclopedia of Type Strains, Phase IV (KMG-IV): sequencing the most valuable type-strain genomes for metagenomic binning, comparative biology and taxonomic classification.</title>
        <authorList>
            <person name="Goeker M."/>
        </authorList>
    </citation>
    <scope>NUCLEOTIDE SEQUENCE [LARGE SCALE GENOMIC DNA]</scope>
    <source>
        <strain evidence="1 2">DSM 101599</strain>
    </source>
</reference>
<dbReference type="Proteomes" id="UP000745859">
    <property type="component" value="Unassembled WGS sequence"/>
</dbReference>
<name>A0ABX0UGI2_9FLAO</name>
<evidence type="ECO:0000313" key="2">
    <source>
        <dbReference type="Proteomes" id="UP000745859"/>
    </source>
</evidence>
<evidence type="ECO:0000313" key="1">
    <source>
        <dbReference type="EMBL" id="NIJ46641.1"/>
    </source>
</evidence>
<dbReference type="Gene3D" id="2.120.10.30">
    <property type="entry name" value="TolB, C-terminal domain"/>
    <property type="match status" value="1"/>
</dbReference>
<dbReference type="SUPFAM" id="SSF63825">
    <property type="entry name" value="YWTD domain"/>
    <property type="match status" value="1"/>
</dbReference>
<keyword evidence="2" id="KW-1185">Reference proteome</keyword>
<accession>A0ABX0UGI2</accession>
<comment type="caution">
    <text evidence="1">The sequence shown here is derived from an EMBL/GenBank/DDBJ whole genome shotgun (WGS) entry which is preliminary data.</text>
</comment>
<proteinExistence type="predicted"/>